<accession>A0A4R6J0F2</accession>
<dbReference type="Proteomes" id="UP000295741">
    <property type="component" value="Unassembled WGS sequence"/>
</dbReference>
<feature type="transmembrane region" description="Helical" evidence="1">
    <location>
        <begin position="12"/>
        <end position="33"/>
    </location>
</feature>
<protein>
    <submittedName>
        <fullName evidence="2">Uncharacterized protein</fullName>
    </submittedName>
</protein>
<evidence type="ECO:0000313" key="3">
    <source>
        <dbReference type="Proteomes" id="UP000295741"/>
    </source>
</evidence>
<dbReference type="AlphaFoldDB" id="A0A4R6J0F2"/>
<gene>
    <name evidence="2" type="ORF">BC659_0738</name>
</gene>
<keyword evidence="3" id="KW-1185">Reference proteome</keyword>
<feature type="transmembrane region" description="Helical" evidence="1">
    <location>
        <begin position="74"/>
        <end position="95"/>
    </location>
</feature>
<comment type="caution">
    <text evidence="2">The sequence shown here is derived from an EMBL/GenBank/DDBJ whole genome shotgun (WGS) entry which is preliminary data.</text>
</comment>
<evidence type="ECO:0000313" key="2">
    <source>
        <dbReference type="EMBL" id="TDO28660.1"/>
    </source>
</evidence>
<keyword evidence="1" id="KW-1133">Transmembrane helix</keyword>
<dbReference type="EMBL" id="SNWP01000010">
    <property type="protein sequence ID" value="TDO28660.1"/>
    <property type="molecule type" value="Genomic_DNA"/>
</dbReference>
<keyword evidence="1" id="KW-0812">Transmembrane</keyword>
<dbReference type="RefSeq" id="WP_133473291.1">
    <property type="nucleotide sequence ID" value="NZ_SNWP01000010.1"/>
</dbReference>
<reference evidence="2 3" key="1">
    <citation type="submission" date="2019-03" db="EMBL/GenBank/DDBJ databases">
        <title>Genomic Encyclopedia of Archaeal and Bacterial Type Strains, Phase II (KMG-II): from individual species to whole genera.</title>
        <authorList>
            <person name="Goeker M."/>
        </authorList>
    </citation>
    <scope>NUCLEOTIDE SEQUENCE [LARGE SCALE GENOMIC DNA]</scope>
    <source>
        <strain evidence="2 3">DSM 28323</strain>
    </source>
</reference>
<evidence type="ECO:0000256" key="1">
    <source>
        <dbReference type="SAM" id="Phobius"/>
    </source>
</evidence>
<proteinExistence type="predicted"/>
<name>A0A4R6J0F2_9BACT</name>
<keyword evidence="1" id="KW-0472">Membrane</keyword>
<sequence length="141" mass="16492">MKKSIWANADVYGQLGVWLLSILPFIFFFVSLFKSNEFYTLLLLHALGLLIVGLWQVVSTMINLLIAEKDDKKFFTLNLLIALVLGSMFFAWVYSGNFKIPLPATKIYYNYVLGIYFLVVNIAAIRYWKYIGRYYKQKNYV</sequence>
<feature type="transmembrane region" description="Helical" evidence="1">
    <location>
        <begin position="39"/>
        <end position="62"/>
    </location>
</feature>
<feature type="transmembrane region" description="Helical" evidence="1">
    <location>
        <begin position="107"/>
        <end position="128"/>
    </location>
</feature>
<organism evidence="2 3">
    <name type="scientific">Sediminibacterium goheungense</name>
    <dbReference type="NCBI Taxonomy" id="1086393"/>
    <lineage>
        <taxon>Bacteria</taxon>
        <taxon>Pseudomonadati</taxon>
        <taxon>Bacteroidota</taxon>
        <taxon>Chitinophagia</taxon>
        <taxon>Chitinophagales</taxon>
        <taxon>Chitinophagaceae</taxon>
        <taxon>Sediminibacterium</taxon>
    </lineage>
</organism>